<dbReference type="Pfam" id="PF03981">
    <property type="entry name" value="Ubiq_cyt_C_chap"/>
    <property type="match status" value="1"/>
</dbReference>
<organism evidence="5 6">
    <name type="scientific">Roseibium polysiphoniae</name>
    <dbReference type="NCBI Taxonomy" id="2571221"/>
    <lineage>
        <taxon>Bacteria</taxon>
        <taxon>Pseudomonadati</taxon>
        <taxon>Pseudomonadota</taxon>
        <taxon>Alphaproteobacteria</taxon>
        <taxon>Hyphomicrobiales</taxon>
        <taxon>Stappiaceae</taxon>
        <taxon>Roseibium</taxon>
    </lineage>
</organism>
<dbReference type="PANTHER" id="PTHR12184">
    <property type="entry name" value="UBIQUINOL-CYTOCHROME C REDUCTASE COMPLEX ASSEMBLY FACTOR 1 FAMILY MEMBER"/>
    <property type="match status" value="1"/>
</dbReference>
<evidence type="ECO:0000259" key="4">
    <source>
        <dbReference type="Pfam" id="PF03981"/>
    </source>
</evidence>
<dbReference type="InterPro" id="IPR014569">
    <property type="entry name" value="Ubq_cyt-c_CBP3-rel"/>
</dbReference>
<feature type="compositionally biased region" description="Basic and acidic residues" evidence="3">
    <location>
        <begin position="177"/>
        <end position="186"/>
    </location>
</feature>
<name>A0A944C7A9_9HYPH</name>
<feature type="region of interest" description="Disordered" evidence="3">
    <location>
        <begin position="167"/>
        <end position="186"/>
    </location>
</feature>
<dbReference type="EMBL" id="QTKU01000001">
    <property type="protein sequence ID" value="MBS8258990.1"/>
    <property type="molecule type" value="Genomic_DNA"/>
</dbReference>
<evidence type="ECO:0000313" key="5">
    <source>
        <dbReference type="EMBL" id="MBS8258990.1"/>
    </source>
</evidence>
<reference evidence="5" key="2">
    <citation type="journal article" date="2021" name="Microorganisms">
        <title>Bacterial Dimethylsulfoniopropionate Biosynthesis in the East China Sea.</title>
        <authorList>
            <person name="Liu J."/>
            <person name="Zhang Y."/>
            <person name="Liu J."/>
            <person name="Zhong H."/>
            <person name="Williams B.T."/>
            <person name="Zheng Y."/>
            <person name="Curson A.R.J."/>
            <person name="Sun C."/>
            <person name="Sun H."/>
            <person name="Song D."/>
            <person name="Wagner Mackenzie B."/>
            <person name="Bermejo Martinez A."/>
            <person name="Todd J.D."/>
            <person name="Zhang X.H."/>
        </authorList>
    </citation>
    <scope>NUCLEOTIDE SEQUENCE</scope>
    <source>
        <strain evidence="5">AESS21</strain>
    </source>
</reference>
<proteinExistence type="inferred from homology"/>
<dbReference type="Proteomes" id="UP000705379">
    <property type="component" value="Unassembled WGS sequence"/>
</dbReference>
<comment type="caution">
    <text evidence="5">The sequence shown here is derived from an EMBL/GenBank/DDBJ whole genome shotgun (WGS) entry which is preliminary data.</text>
</comment>
<dbReference type="AlphaFoldDB" id="A0A944C7A9"/>
<protein>
    <submittedName>
        <fullName evidence="5">Ubiquinol-cytochrome C chaperone</fullName>
    </submittedName>
</protein>
<evidence type="ECO:0000256" key="3">
    <source>
        <dbReference type="SAM" id="MobiDB-lite"/>
    </source>
</evidence>
<evidence type="ECO:0000256" key="1">
    <source>
        <dbReference type="ARBA" id="ARBA00006407"/>
    </source>
</evidence>
<comment type="similarity">
    <text evidence="1">Belongs to the CBP3 family.</text>
</comment>
<reference evidence="5" key="1">
    <citation type="submission" date="2018-08" db="EMBL/GenBank/DDBJ databases">
        <authorList>
            <person name="Jin W."/>
            <person name="Wang H."/>
            <person name="Yang Y."/>
            <person name="Li M."/>
            <person name="Liu J."/>
        </authorList>
    </citation>
    <scope>NUCLEOTIDE SEQUENCE</scope>
    <source>
        <strain evidence="5">AESS21</strain>
    </source>
</reference>
<evidence type="ECO:0000256" key="2">
    <source>
        <dbReference type="ARBA" id="ARBA00006436"/>
    </source>
</evidence>
<sequence length="186" mass="20728">MLFGLFRRKKHDAELKVYSQIVAQARQLPFYERMAVPDTVDGRFDMIVVHAVLLFGRLRGESKDISEFAQRVFDVFFNDMDASLREMGVSDVRVPKKIKALGEAFYGRADAYMPALEEGDVDGLAEALTRNIYPDTDSKGSEKALARYLIAAAADLKSQTPEAIISGGLTFPDPEPFADKEKENGN</sequence>
<evidence type="ECO:0000313" key="6">
    <source>
        <dbReference type="Proteomes" id="UP000705379"/>
    </source>
</evidence>
<feature type="domain" description="Ubiquinol-cytochrome c chaperone" evidence="4">
    <location>
        <begin position="33"/>
        <end position="171"/>
    </location>
</feature>
<dbReference type="InterPro" id="IPR007129">
    <property type="entry name" value="Ubiqinol_cyt_c_chaperone_CPB3"/>
</dbReference>
<gene>
    <name evidence="5" type="ORF">DYI23_02055</name>
</gene>
<dbReference type="InterPro" id="IPR021150">
    <property type="entry name" value="Ubiq_cyt_c_chap"/>
</dbReference>
<dbReference type="PIRSF" id="PIRSF032079">
    <property type="entry name" value="UCP032079"/>
    <property type="match status" value="1"/>
</dbReference>
<accession>A0A944C7A9</accession>
<dbReference type="PANTHER" id="PTHR12184:SF1">
    <property type="entry name" value="UBIQUINOL-CYTOCHROME-C REDUCTASE COMPLEX ASSEMBLY FACTOR 1"/>
    <property type="match status" value="1"/>
</dbReference>
<comment type="similarity">
    <text evidence="2">Belongs to the UPF0174 family.</text>
</comment>